<dbReference type="AlphaFoldDB" id="A0A837CJY5"/>
<feature type="domain" description="Fatty acid desaturase" evidence="2">
    <location>
        <begin position="51"/>
        <end position="287"/>
    </location>
</feature>
<dbReference type="EMBL" id="ADOU02000004">
    <property type="protein sequence ID" value="KGJ69634.1"/>
    <property type="molecule type" value="Genomic_DNA"/>
</dbReference>
<dbReference type="Pfam" id="PF00487">
    <property type="entry name" value="FA_desaturase"/>
    <property type="match status" value="1"/>
</dbReference>
<dbReference type="InterPro" id="IPR005804">
    <property type="entry name" value="FA_desaturase_dom"/>
</dbReference>
<dbReference type="InterPro" id="IPR012171">
    <property type="entry name" value="Fatty_acid_desaturase"/>
</dbReference>
<dbReference type="GO" id="GO:0008610">
    <property type="term" value="P:lipid biosynthetic process"/>
    <property type="evidence" value="ECO:0007669"/>
    <property type="project" value="UniProtKB-ARBA"/>
</dbReference>
<evidence type="ECO:0000313" key="4">
    <source>
        <dbReference type="Proteomes" id="UP000024900"/>
    </source>
</evidence>
<keyword evidence="1" id="KW-1133">Transmembrane helix</keyword>
<feature type="transmembrane region" description="Helical" evidence="1">
    <location>
        <begin position="29"/>
        <end position="49"/>
    </location>
</feature>
<reference evidence="3 4" key="1">
    <citation type="journal article" date="2014" name="BMC Genomics">
        <title>Comparative genomics of Bradyrhizobium japonicum CPAC 15 and Bradyrhizobium diazoefficiens CPAC 7: elite model strains for understanding symbiotic performance with soybean.</title>
        <authorList>
            <person name="Siqueira A.F."/>
            <person name="Ormeno-Orrillo E."/>
            <person name="Souza R.C."/>
            <person name="Rodrigues E.P."/>
            <person name="Almeida L.G."/>
            <person name="Barcellos F.G."/>
            <person name="Batista J.S."/>
            <person name="Nakatami A.S."/>
            <person name="Martinez-Romero E."/>
            <person name="Vasconcelos A.T."/>
            <person name="Hungria M."/>
        </authorList>
    </citation>
    <scope>NUCLEOTIDE SEQUENCE [LARGE SCALE GENOMIC DNA]</scope>
    <source>
        <strain evidence="3 4">SEMIA 5080</strain>
    </source>
</reference>
<comment type="caution">
    <text evidence="3">The sequence shown here is derived from an EMBL/GenBank/DDBJ whole genome shotgun (WGS) entry which is preliminary data.</text>
</comment>
<evidence type="ECO:0000313" key="3">
    <source>
        <dbReference type="EMBL" id="KGJ69634.1"/>
    </source>
</evidence>
<protein>
    <recommendedName>
        <fullName evidence="2">Fatty acid desaturase domain-containing protein</fullName>
    </recommendedName>
</protein>
<sequence>MTALRMRARDFLTEDQLVDVRQRVTWKGVALIAHAWALIAGAIALVAWWPNPLTYIFAVAVIGSRQLGLSILMHDGAHGCLSADENTNLTLSQWFCAYPVFAETRAYRRYHLQHHARTQQEDDPDLVLSAPFPITQLSYRRKFIRDITGQTGYQQRKAQLLNALGPQDWPWRQRAAHFWEKLGPQCVFNAILFAGLAAAGVWWAYPLLWLVPLLTWMMVITRIRNIAEHAVVPDSSDPLRNTRTTHANFLERLFIAPYYVNYHLEHHLLFYVPCYNLPKVHRLLSESRHAGRMEVQPNYAAVLRLATAKPNRDDRPGQLVAARAARGLAPRSARIRRRVVFKGRIPS</sequence>
<organism evidence="3 4">
    <name type="scientific">Bradyrhizobium diazoefficiens SEMIA 5080</name>
    <dbReference type="NCBI Taxonomy" id="754504"/>
    <lineage>
        <taxon>Bacteria</taxon>
        <taxon>Pseudomonadati</taxon>
        <taxon>Pseudomonadota</taxon>
        <taxon>Alphaproteobacteria</taxon>
        <taxon>Hyphomicrobiales</taxon>
        <taxon>Nitrobacteraceae</taxon>
        <taxon>Bradyrhizobium</taxon>
    </lineage>
</organism>
<dbReference type="GO" id="GO:0016717">
    <property type="term" value="F:oxidoreductase activity, acting on paired donors, with oxidation of a pair of donors resulting in the reduction of molecular oxygen to two molecules of water"/>
    <property type="evidence" value="ECO:0007669"/>
    <property type="project" value="TreeGrafter"/>
</dbReference>
<gene>
    <name evidence="3" type="ORF">BJA5080_04603</name>
</gene>
<name>A0A837CJY5_9BRAD</name>
<feature type="transmembrane region" description="Helical" evidence="1">
    <location>
        <begin position="182"/>
        <end position="203"/>
    </location>
</feature>
<dbReference type="PANTHER" id="PTHR19353">
    <property type="entry name" value="FATTY ACID DESATURASE 2"/>
    <property type="match status" value="1"/>
</dbReference>
<dbReference type="PANTHER" id="PTHR19353:SF19">
    <property type="entry name" value="DELTA(5) FATTY ACID DESATURASE C-RELATED"/>
    <property type="match status" value="1"/>
</dbReference>
<keyword evidence="1" id="KW-0812">Transmembrane</keyword>
<evidence type="ECO:0000256" key="1">
    <source>
        <dbReference type="SAM" id="Phobius"/>
    </source>
</evidence>
<evidence type="ECO:0000259" key="2">
    <source>
        <dbReference type="Pfam" id="PF00487"/>
    </source>
</evidence>
<accession>A0A837CJY5</accession>
<keyword evidence="1" id="KW-0472">Membrane</keyword>
<dbReference type="GO" id="GO:0016020">
    <property type="term" value="C:membrane"/>
    <property type="evidence" value="ECO:0007669"/>
    <property type="project" value="TreeGrafter"/>
</dbReference>
<dbReference type="Proteomes" id="UP000024900">
    <property type="component" value="Unassembled WGS sequence"/>
</dbReference>
<proteinExistence type="predicted"/>
<dbReference type="CDD" id="cd03510">
    <property type="entry name" value="Rhizobitoxine-FADS-like"/>
    <property type="match status" value="1"/>
</dbReference>